<feature type="transmembrane region" description="Helical" evidence="7">
    <location>
        <begin position="378"/>
        <end position="398"/>
    </location>
</feature>
<feature type="transmembrane region" description="Helical" evidence="7">
    <location>
        <begin position="260"/>
        <end position="279"/>
    </location>
</feature>
<dbReference type="GO" id="GO:0022857">
    <property type="term" value="F:transmembrane transporter activity"/>
    <property type="evidence" value="ECO:0007669"/>
    <property type="project" value="InterPro"/>
</dbReference>
<evidence type="ECO:0000256" key="7">
    <source>
        <dbReference type="SAM" id="Phobius"/>
    </source>
</evidence>
<name>A0A494XHS9_9BURK</name>
<sequence>MHSKRLPTSFTYMTFWFPVFLVLFEFATYVSNDMSLPAMPTVVREFGAGPGQITLALTVSLLGNVALQWLLGPLSDHKGRRIVMLSGVALFVLSCSAMYWSESMPSFIALRFVQGMGVAFVAAVGYPAVHEAFDEVKAVETIALMASVALFAPLIGPVLGALVLEVAPWRTIFALIAVVGAVAGLGMAKHMPETASVTSERLSLCTIARTYRRLLGETALIRAAFAIGALAIPFMTWIALGPVIFMTNRHLGPLAYAWRQLPVIGAMSVSCLIAGQLASRISLGRLAAGGLTVVGAGAGVMVAGRLLGEGFTSAVPGFVVYAAGLGASYTALYRLALFSSDAPKGGVAAMINSILLLTMVVGVESLKRVYLCYGDWPLVVACAGIIAFGCYVGAAFLMKRLDIVPKQAVLDY</sequence>
<feature type="transmembrane region" description="Helical" evidence="7">
    <location>
        <begin position="12"/>
        <end position="31"/>
    </location>
</feature>
<dbReference type="PANTHER" id="PTHR42718:SF46">
    <property type="entry name" value="BLR6921 PROTEIN"/>
    <property type="match status" value="1"/>
</dbReference>
<keyword evidence="2" id="KW-0813">Transport</keyword>
<feature type="transmembrane region" description="Helical" evidence="7">
    <location>
        <begin position="51"/>
        <end position="70"/>
    </location>
</feature>
<dbReference type="EMBL" id="RBZV01000004">
    <property type="protein sequence ID" value="RKP48156.1"/>
    <property type="molecule type" value="Genomic_DNA"/>
</dbReference>
<keyword evidence="5 7" id="KW-1133">Transmembrane helix</keyword>
<keyword evidence="4 7" id="KW-0812">Transmembrane</keyword>
<evidence type="ECO:0000256" key="2">
    <source>
        <dbReference type="ARBA" id="ARBA00022448"/>
    </source>
</evidence>
<feature type="domain" description="Major facilitator superfamily (MFS) profile" evidence="8">
    <location>
        <begin position="11"/>
        <end position="412"/>
    </location>
</feature>
<keyword evidence="3" id="KW-1003">Cell membrane</keyword>
<dbReference type="InterPro" id="IPR020846">
    <property type="entry name" value="MFS_dom"/>
</dbReference>
<accession>A0A494XHS9</accession>
<dbReference type="InterPro" id="IPR036259">
    <property type="entry name" value="MFS_trans_sf"/>
</dbReference>
<gene>
    <name evidence="9" type="ORF">D7S89_12475</name>
</gene>
<dbReference type="AlphaFoldDB" id="A0A494XHS9"/>
<dbReference type="SUPFAM" id="SSF103473">
    <property type="entry name" value="MFS general substrate transporter"/>
    <property type="match status" value="1"/>
</dbReference>
<feature type="transmembrane region" description="Helical" evidence="7">
    <location>
        <begin position="141"/>
        <end position="163"/>
    </location>
</feature>
<dbReference type="PANTHER" id="PTHR42718">
    <property type="entry name" value="MAJOR FACILITATOR SUPERFAMILY MULTIDRUG TRANSPORTER MFSC"/>
    <property type="match status" value="1"/>
</dbReference>
<feature type="transmembrane region" description="Helical" evidence="7">
    <location>
        <begin position="219"/>
        <end position="240"/>
    </location>
</feature>
<evidence type="ECO:0000256" key="1">
    <source>
        <dbReference type="ARBA" id="ARBA00004651"/>
    </source>
</evidence>
<evidence type="ECO:0000256" key="5">
    <source>
        <dbReference type="ARBA" id="ARBA00022989"/>
    </source>
</evidence>
<reference evidence="9 10" key="1">
    <citation type="submission" date="2018-10" db="EMBL/GenBank/DDBJ databases">
        <title>Paraburkholderia sp. 7MK8-2, isolated from soil.</title>
        <authorList>
            <person name="Gao Z.-H."/>
            <person name="Qiu L.-H."/>
        </authorList>
    </citation>
    <scope>NUCLEOTIDE SEQUENCE [LARGE SCALE GENOMIC DNA]</scope>
    <source>
        <strain evidence="9 10">7MK8-2</strain>
    </source>
</reference>
<organism evidence="9 10">
    <name type="scientific">Trinickia fusca</name>
    <dbReference type="NCBI Taxonomy" id="2419777"/>
    <lineage>
        <taxon>Bacteria</taxon>
        <taxon>Pseudomonadati</taxon>
        <taxon>Pseudomonadota</taxon>
        <taxon>Betaproteobacteria</taxon>
        <taxon>Burkholderiales</taxon>
        <taxon>Burkholderiaceae</taxon>
        <taxon>Trinickia</taxon>
    </lineage>
</organism>
<keyword evidence="6 7" id="KW-0472">Membrane</keyword>
<comment type="subcellular location">
    <subcellularLocation>
        <location evidence="1">Cell membrane</location>
        <topology evidence="1">Multi-pass membrane protein</topology>
    </subcellularLocation>
</comment>
<dbReference type="OrthoDB" id="9814303at2"/>
<comment type="caution">
    <text evidence="9">The sequence shown here is derived from an EMBL/GenBank/DDBJ whole genome shotgun (WGS) entry which is preliminary data.</text>
</comment>
<keyword evidence="10" id="KW-1185">Reference proteome</keyword>
<dbReference type="PROSITE" id="PS50850">
    <property type="entry name" value="MFS"/>
    <property type="match status" value="1"/>
</dbReference>
<dbReference type="InterPro" id="IPR011701">
    <property type="entry name" value="MFS"/>
</dbReference>
<evidence type="ECO:0000256" key="4">
    <source>
        <dbReference type="ARBA" id="ARBA00022692"/>
    </source>
</evidence>
<feature type="transmembrane region" description="Helical" evidence="7">
    <location>
        <begin position="82"/>
        <end position="101"/>
    </location>
</feature>
<feature type="transmembrane region" description="Helical" evidence="7">
    <location>
        <begin position="169"/>
        <end position="188"/>
    </location>
</feature>
<proteinExistence type="predicted"/>
<evidence type="ECO:0000256" key="6">
    <source>
        <dbReference type="ARBA" id="ARBA00023136"/>
    </source>
</evidence>
<feature type="transmembrane region" description="Helical" evidence="7">
    <location>
        <begin position="314"/>
        <end position="335"/>
    </location>
</feature>
<feature type="transmembrane region" description="Helical" evidence="7">
    <location>
        <begin position="286"/>
        <end position="308"/>
    </location>
</feature>
<evidence type="ECO:0000259" key="8">
    <source>
        <dbReference type="PROSITE" id="PS50850"/>
    </source>
</evidence>
<evidence type="ECO:0000313" key="9">
    <source>
        <dbReference type="EMBL" id="RKP48156.1"/>
    </source>
</evidence>
<protein>
    <submittedName>
        <fullName evidence="9">MFS transporter</fullName>
    </submittedName>
</protein>
<evidence type="ECO:0000313" key="10">
    <source>
        <dbReference type="Proteomes" id="UP000280434"/>
    </source>
</evidence>
<dbReference type="GO" id="GO:0005886">
    <property type="term" value="C:plasma membrane"/>
    <property type="evidence" value="ECO:0007669"/>
    <property type="project" value="UniProtKB-SubCell"/>
</dbReference>
<evidence type="ECO:0000256" key="3">
    <source>
        <dbReference type="ARBA" id="ARBA00022475"/>
    </source>
</evidence>
<dbReference type="Proteomes" id="UP000280434">
    <property type="component" value="Unassembled WGS sequence"/>
</dbReference>
<dbReference type="Pfam" id="PF07690">
    <property type="entry name" value="MFS_1"/>
    <property type="match status" value="1"/>
</dbReference>
<dbReference type="Gene3D" id="1.20.1720.10">
    <property type="entry name" value="Multidrug resistance protein D"/>
    <property type="match status" value="1"/>
</dbReference>
<feature type="transmembrane region" description="Helical" evidence="7">
    <location>
        <begin position="347"/>
        <end position="366"/>
    </location>
</feature>
<feature type="transmembrane region" description="Helical" evidence="7">
    <location>
        <begin position="107"/>
        <end position="129"/>
    </location>
</feature>